<keyword evidence="3" id="KW-1185">Reference proteome</keyword>
<proteinExistence type="predicted"/>
<feature type="transmembrane region" description="Helical" evidence="1">
    <location>
        <begin position="91"/>
        <end position="117"/>
    </location>
</feature>
<dbReference type="Proteomes" id="UP000002573">
    <property type="component" value="Chromosome"/>
</dbReference>
<feature type="transmembrane region" description="Helical" evidence="1">
    <location>
        <begin position="197"/>
        <end position="221"/>
    </location>
</feature>
<name>D7DBS2_STAHD</name>
<dbReference type="STRING" id="591019.Shell_0488"/>
<reference evidence="3" key="1">
    <citation type="submission" date="2010-05" db="EMBL/GenBank/DDBJ databases">
        <title>Complete sequence of Staphylothermus hellenicus DSM 12710.</title>
        <authorList>
            <consortium name="US DOE Joint Genome Institute"/>
            <person name="Lucas S."/>
            <person name="Copeland A."/>
            <person name="Lapidus A."/>
            <person name="Cheng J.-F."/>
            <person name="Bruce D."/>
            <person name="Goodwin L."/>
            <person name="Pitluck S."/>
            <person name="Davenport K."/>
            <person name="Detter J.C."/>
            <person name="Han C."/>
            <person name="Tapia R."/>
            <person name="Larimer F."/>
            <person name="Land M."/>
            <person name="Hauser L."/>
            <person name="Kyrpides N."/>
            <person name="Mikhailova N."/>
            <person name="Anderson I.J."/>
            <person name="Woyke T."/>
        </authorList>
    </citation>
    <scope>NUCLEOTIDE SEQUENCE [LARGE SCALE GENOMIC DNA]</scope>
    <source>
        <strain evidence="3">DSM 12710 / JCM 10830 / BK20S6-10-b1 / P8</strain>
    </source>
</reference>
<feature type="transmembrane region" description="Helical" evidence="1">
    <location>
        <begin position="61"/>
        <end position="79"/>
    </location>
</feature>
<dbReference type="HOGENOM" id="CLU_793706_0_0_2"/>
<evidence type="ECO:0000313" key="2">
    <source>
        <dbReference type="EMBL" id="ADI31619.1"/>
    </source>
</evidence>
<evidence type="ECO:0000313" key="3">
    <source>
        <dbReference type="Proteomes" id="UP000002573"/>
    </source>
</evidence>
<sequence length="349" mass="41458">MPANNDLHRIINTYLDNYRYNPRLREVICRDQTQIIQTEEEEIIKHRILAIKRRGSRYKGYIIFIILFLAIFKGSLYFFSSPWTKYVLTPANMVLDLIMAILIFSQPLFFSIARIASRRNNDLGFLDLFRLDIYGLHILRYYPLLANIAAFFRIVYKYLFIPVYETMVGAYYIKTVKPTLMHDVFLDISYKTFSNPIYYFGQILGNEILIFSLILLVIGFYNKKFFKAREVINKLGFFDNIVNEEVRKDLRYALNAQIIFLYMIPYYYLVVGNFLSIYLGKTLGGYLIIAGLLTVLLLSLIFAYFPRYSLDRMIQDLIGQDSTIYYHLWCRDKEPEFVSFTYYFLYIIS</sequence>
<organism evidence="2 3">
    <name type="scientific">Staphylothermus hellenicus (strain DSM 12710 / JCM 10830 / BK20S6-10-b1 / P8)</name>
    <dbReference type="NCBI Taxonomy" id="591019"/>
    <lineage>
        <taxon>Archaea</taxon>
        <taxon>Thermoproteota</taxon>
        <taxon>Thermoprotei</taxon>
        <taxon>Desulfurococcales</taxon>
        <taxon>Desulfurococcaceae</taxon>
        <taxon>Staphylothermus</taxon>
    </lineage>
</organism>
<feature type="transmembrane region" description="Helical" evidence="1">
    <location>
        <begin position="285"/>
        <end position="305"/>
    </location>
</feature>
<keyword evidence="1" id="KW-1133">Transmembrane helix</keyword>
<dbReference type="AlphaFoldDB" id="D7DBS2"/>
<evidence type="ECO:0000256" key="1">
    <source>
        <dbReference type="SAM" id="Phobius"/>
    </source>
</evidence>
<dbReference type="KEGG" id="shc:Shell_0488"/>
<dbReference type="EMBL" id="CP002051">
    <property type="protein sequence ID" value="ADI31619.1"/>
    <property type="molecule type" value="Genomic_DNA"/>
</dbReference>
<dbReference type="RefSeq" id="WP_013142817.1">
    <property type="nucleotide sequence ID" value="NC_014205.1"/>
</dbReference>
<accession>D7DBS2</accession>
<keyword evidence="1" id="KW-0472">Membrane</keyword>
<feature type="transmembrane region" description="Helical" evidence="1">
    <location>
        <begin position="258"/>
        <end position="279"/>
    </location>
</feature>
<dbReference type="GeneID" id="9233777"/>
<keyword evidence="1" id="KW-0812">Transmembrane</keyword>
<protein>
    <submittedName>
        <fullName evidence="2">Uncharacterized protein</fullName>
    </submittedName>
</protein>
<feature type="transmembrane region" description="Helical" evidence="1">
    <location>
        <begin position="138"/>
        <end position="156"/>
    </location>
</feature>
<reference evidence="2 3" key="2">
    <citation type="journal article" date="2011" name="Stand. Genomic Sci.">
        <title>Complete genome sequence of Staphylothermus hellenicus P8.</title>
        <authorList>
            <person name="Anderson I."/>
            <person name="Wirth R."/>
            <person name="Lucas S."/>
            <person name="Copeland A."/>
            <person name="Lapidus A."/>
            <person name="Cheng J.F."/>
            <person name="Goodwin L."/>
            <person name="Pitluck S."/>
            <person name="Davenport K."/>
            <person name="Detter J.C."/>
            <person name="Han C."/>
            <person name="Tapia R."/>
            <person name="Land M."/>
            <person name="Hauser L."/>
            <person name="Pati A."/>
            <person name="Mikhailova N."/>
            <person name="Woyke T."/>
            <person name="Klenk H.P."/>
            <person name="Kyrpides N."/>
            <person name="Ivanova N."/>
        </authorList>
    </citation>
    <scope>NUCLEOTIDE SEQUENCE [LARGE SCALE GENOMIC DNA]</scope>
    <source>
        <strain evidence="3">DSM 12710 / JCM 10830 / BK20S6-10-b1 / P8</strain>
    </source>
</reference>
<gene>
    <name evidence="2" type="ordered locus">Shell_0488</name>
</gene>